<feature type="compositionally biased region" description="Basic residues" evidence="13">
    <location>
        <begin position="1"/>
        <end position="10"/>
    </location>
</feature>
<keyword evidence="9" id="KW-0472">Membrane</keyword>
<evidence type="ECO:0000256" key="13">
    <source>
        <dbReference type="SAM" id="MobiDB-lite"/>
    </source>
</evidence>
<organism evidence="15 16">
    <name type="scientific">Rhipicephalus microplus</name>
    <name type="common">Cattle tick</name>
    <name type="synonym">Boophilus microplus</name>
    <dbReference type="NCBI Taxonomy" id="6941"/>
    <lineage>
        <taxon>Eukaryota</taxon>
        <taxon>Metazoa</taxon>
        <taxon>Ecdysozoa</taxon>
        <taxon>Arthropoda</taxon>
        <taxon>Chelicerata</taxon>
        <taxon>Arachnida</taxon>
        <taxon>Acari</taxon>
        <taxon>Parasitiformes</taxon>
        <taxon>Ixodida</taxon>
        <taxon>Ixodoidea</taxon>
        <taxon>Ixodidae</taxon>
        <taxon>Rhipicephalinae</taxon>
        <taxon>Rhipicephalus</taxon>
        <taxon>Boophilus</taxon>
    </lineage>
</organism>
<keyword evidence="4" id="KW-0732">Signal</keyword>
<feature type="domain" description="Cadherin" evidence="14">
    <location>
        <begin position="382"/>
        <end position="483"/>
    </location>
</feature>
<dbReference type="GO" id="GO:0048589">
    <property type="term" value="P:developmental growth"/>
    <property type="evidence" value="ECO:0007669"/>
    <property type="project" value="UniProtKB-ARBA"/>
</dbReference>
<feature type="region of interest" description="Disordered" evidence="13">
    <location>
        <begin position="1"/>
        <end position="22"/>
    </location>
</feature>
<dbReference type="FunFam" id="2.60.40.60:FF:000020">
    <property type="entry name" value="Dachsous cadherin-related 1b"/>
    <property type="match status" value="2"/>
</dbReference>
<name>A0A9J6F5X5_RHIMP</name>
<evidence type="ECO:0000256" key="1">
    <source>
        <dbReference type="ARBA" id="ARBA00004479"/>
    </source>
</evidence>
<feature type="domain" description="Cadherin" evidence="14">
    <location>
        <begin position="276"/>
        <end position="382"/>
    </location>
</feature>
<keyword evidence="10" id="KW-1015">Disulfide bond</keyword>
<accession>A0A9J6F5X5</accession>
<dbReference type="PROSITE" id="PS00232">
    <property type="entry name" value="CADHERIN_1"/>
    <property type="match status" value="3"/>
</dbReference>
<dbReference type="PROSITE" id="PS50268">
    <property type="entry name" value="CADHERIN_2"/>
    <property type="match status" value="7"/>
</dbReference>
<dbReference type="FunFam" id="2.60.40.60:FF:000118">
    <property type="entry name" value="protocadherin Fat 4"/>
    <property type="match status" value="1"/>
</dbReference>
<dbReference type="PRINTS" id="PR00205">
    <property type="entry name" value="CADHERIN"/>
</dbReference>
<evidence type="ECO:0000313" key="16">
    <source>
        <dbReference type="Proteomes" id="UP000821866"/>
    </source>
</evidence>
<evidence type="ECO:0000256" key="12">
    <source>
        <dbReference type="PROSITE-ProRule" id="PRU00043"/>
    </source>
</evidence>
<evidence type="ECO:0000313" key="15">
    <source>
        <dbReference type="EMBL" id="KAH8041488.1"/>
    </source>
</evidence>
<evidence type="ECO:0000256" key="10">
    <source>
        <dbReference type="ARBA" id="ARBA00023157"/>
    </source>
</evidence>
<dbReference type="GO" id="GO:0007156">
    <property type="term" value="P:homophilic cell adhesion via plasma membrane adhesion molecules"/>
    <property type="evidence" value="ECO:0007669"/>
    <property type="project" value="InterPro"/>
</dbReference>
<keyword evidence="2" id="KW-0245">EGF-like domain</keyword>
<dbReference type="SUPFAM" id="SSF49313">
    <property type="entry name" value="Cadherin-like"/>
    <property type="match status" value="7"/>
</dbReference>
<keyword evidence="11" id="KW-0325">Glycoprotein</keyword>
<keyword evidence="16" id="KW-1185">Reference proteome</keyword>
<dbReference type="EMBL" id="JABSTU010000001">
    <property type="protein sequence ID" value="KAH8041488.1"/>
    <property type="molecule type" value="Genomic_DNA"/>
</dbReference>
<evidence type="ECO:0000256" key="6">
    <source>
        <dbReference type="ARBA" id="ARBA00022837"/>
    </source>
</evidence>
<dbReference type="Gene3D" id="2.60.40.60">
    <property type="entry name" value="Cadherins"/>
    <property type="match status" value="7"/>
</dbReference>
<protein>
    <recommendedName>
        <fullName evidence="14">Cadherin domain-containing protein</fullName>
    </recommendedName>
</protein>
<dbReference type="Proteomes" id="UP000821866">
    <property type="component" value="Chromosome 1"/>
</dbReference>
<dbReference type="CDD" id="cd11304">
    <property type="entry name" value="Cadherin_repeat"/>
    <property type="match status" value="7"/>
</dbReference>
<dbReference type="GO" id="GO:0005509">
    <property type="term" value="F:calcium ion binding"/>
    <property type="evidence" value="ECO:0007669"/>
    <property type="project" value="UniProtKB-UniRule"/>
</dbReference>
<dbReference type="Pfam" id="PF00028">
    <property type="entry name" value="Cadherin"/>
    <property type="match status" value="7"/>
</dbReference>
<evidence type="ECO:0000256" key="9">
    <source>
        <dbReference type="ARBA" id="ARBA00023136"/>
    </source>
</evidence>
<evidence type="ECO:0000259" key="14">
    <source>
        <dbReference type="PROSITE" id="PS50268"/>
    </source>
</evidence>
<evidence type="ECO:0000256" key="5">
    <source>
        <dbReference type="ARBA" id="ARBA00022737"/>
    </source>
</evidence>
<evidence type="ECO:0000256" key="3">
    <source>
        <dbReference type="ARBA" id="ARBA00022692"/>
    </source>
</evidence>
<evidence type="ECO:0000256" key="8">
    <source>
        <dbReference type="ARBA" id="ARBA00022989"/>
    </source>
</evidence>
<sequence>MHRTVPRRLSSRSSEGRAFQGPKEVALHDRRPCLSQELWRCDEAPQTCRAPLQSCYIVTVTVLDRNDSPPRFQNGPYVLSLSEDTPVGSTVTVLEALDPDLEGSVRYGVAGQVEDSGGRFEVDPLSGALVLAEPLDRELQAQHQFHVTATDGVQSQEALVLDTNDNLPLFGEAAYSFDLWEDTQRGAQVGAVSATDTDMGLNRQVSYSVLSDWANDVFSLNPQTGVFTLTSHLDYEQHQHYVLVVQAQDSGTPSLSSTATVYMNVMDLNDNAPLFDPMSYSDEVFENVTVGSSLLRVSATDLDSGDNGRIVYSIVNGDPDGHLAIEANGTIITRMPLDREKKSMYSLIVRATDQAVEVHRRLSSSVQVTIVLKDVNDMVPEFVTPNVTSVQENAPANSIVMAVKAVDSDEGRNSYVEYSLSPEHSFSLGPVDGLLRVKGPLDREQRASYELLVTARDRGHPVRSASQRLRVILLDENDNSPVFDPRQYSAAVSENASLGTSVLQVSATDQDEGASGQVRYSIIAGDPNHDFEVGQDTGVLRVRRALDYERRTRYLLTVQAEDCAGAGGTELRFDTATVTIAVTDVNDNAPAFVDSPYELHVVENAATPVVLLTLSAHDADHVPSGPLYYRLEESTQGLFRVNSSTGELSLLQSLDREVKDRYQLTVLAVDSGSPRQTGTGTVNVLVSDINDNAPRFERSRYTVTLPENQPVNTPLATITATDADTGRNALIRYSLRGENASQFRVDPDSGIITAQAPMDHEECERYTLQLVAEDHGLTLRHTAATEIIVLVTDENDNRPVFNKNNMTVVIPDTSDTGKEQMLQH</sequence>
<feature type="domain" description="Cadherin" evidence="14">
    <location>
        <begin position="593"/>
        <end position="696"/>
    </location>
</feature>
<dbReference type="GO" id="GO:0007163">
    <property type="term" value="P:establishment or maintenance of cell polarity"/>
    <property type="evidence" value="ECO:0007669"/>
    <property type="project" value="UniProtKB-ARBA"/>
</dbReference>
<dbReference type="PANTHER" id="PTHR24026">
    <property type="entry name" value="FAT ATYPICAL CADHERIN-RELATED"/>
    <property type="match status" value="1"/>
</dbReference>
<gene>
    <name evidence="15" type="ORF">HPB51_016933</name>
</gene>
<dbReference type="GO" id="GO:0030154">
    <property type="term" value="P:cell differentiation"/>
    <property type="evidence" value="ECO:0007669"/>
    <property type="project" value="UniProtKB-ARBA"/>
</dbReference>
<dbReference type="GO" id="GO:0048513">
    <property type="term" value="P:animal organ development"/>
    <property type="evidence" value="ECO:0007669"/>
    <property type="project" value="UniProtKB-ARBA"/>
</dbReference>
<keyword evidence="7" id="KW-0130">Cell adhesion</keyword>
<feature type="domain" description="Cadherin" evidence="14">
    <location>
        <begin position="171"/>
        <end position="275"/>
    </location>
</feature>
<comment type="caution">
    <text evidence="15">The sequence shown here is derived from an EMBL/GenBank/DDBJ whole genome shotgun (WGS) entry which is preliminary data.</text>
</comment>
<keyword evidence="5" id="KW-0677">Repeat</keyword>
<keyword evidence="3" id="KW-0812">Transmembrane</keyword>
<dbReference type="InterPro" id="IPR020894">
    <property type="entry name" value="Cadherin_CS"/>
</dbReference>
<dbReference type="VEuPathDB" id="VectorBase:LOC119163282"/>
<evidence type="ECO:0000256" key="4">
    <source>
        <dbReference type="ARBA" id="ARBA00022729"/>
    </source>
</evidence>
<reference evidence="15" key="1">
    <citation type="journal article" date="2020" name="Cell">
        <title>Large-Scale Comparative Analyses of Tick Genomes Elucidate Their Genetic Diversity and Vector Capacities.</title>
        <authorList>
            <consortium name="Tick Genome and Microbiome Consortium (TIGMIC)"/>
            <person name="Jia N."/>
            <person name="Wang J."/>
            <person name="Shi W."/>
            <person name="Du L."/>
            <person name="Sun Y."/>
            <person name="Zhan W."/>
            <person name="Jiang J.F."/>
            <person name="Wang Q."/>
            <person name="Zhang B."/>
            <person name="Ji P."/>
            <person name="Bell-Sakyi L."/>
            <person name="Cui X.M."/>
            <person name="Yuan T.T."/>
            <person name="Jiang B.G."/>
            <person name="Yang W.F."/>
            <person name="Lam T.T."/>
            <person name="Chang Q.C."/>
            <person name="Ding S.J."/>
            <person name="Wang X.J."/>
            <person name="Zhu J.G."/>
            <person name="Ruan X.D."/>
            <person name="Zhao L."/>
            <person name="Wei J.T."/>
            <person name="Ye R.Z."/>
            <person name="Que T.C."/>
            <person name="Du C.H."/>
            <person name="Zhou Y.H."/>
            <person name="Cheng J.X."/>
            <person name="Dai P.F."/>
            <person name="Guo W.B."/>
            <person name="Han X.H."/>
            <person name="Huang E.J."/>
            <person name="Li L.F."/>
            <person name="Wei W."/>
            <person name="Gao Y.C."/>
            <person name="Liu J.Z."/>
            <person name="Shao H.Z."/>
            <person name="Wang X."/>
            <person name="Wang C.C."/>
            <person name="Yang T.C."/>
            <person name="Huo Q.B."/>
            <person name="Li W."/>
            <person name="Chen H.Y."/>
            <person name="Chen S.E."/>
            <person name="Zhou L.G."/>
            <person name="Ni X.B."/>
            <person name="Tian J.H."/>
            <person name="Sheng Y."/>
            <person name="Liu T."/>
            <person name="Pan Y.S."/>
            <person name="Xia L.Y."/>
            <person name="Li J."/>
            <person name="Zhao F."/>
            <person name="Cao W.C."/>
        </authorList>
    </citation>
    <scope>NUCLEOTIDE SEQUENCE</scope>
    <source>
        <strain evidence="15">Rmic-2018</strain>
    </source>
</reference>
<dbReference type="FunFam" id="2.60.40.60:FF:000039">
    <property type="entry name" value="FAT atypical cadherin 3"/>
    <property type="match status" value="1"/>
</dbReference>
<proteinExistence type="predicted"/>
<comment type="subcellular location">
    <subcellularLocation>
        <location evidence="1">Membrane</location>
        <topology evidence="1">Single-pass type I membrane protein</topology>
    </subcellularLocation>
</comment>
<dbReference type="FunFam" id="2.60.40.60:FF:000033">
    <property type="entry name" value="FAT atypical cadherin 1"/>
    <property type="match status" value="1"/>
</dbReference>
<feature type="domain" description="Cadherin" evidence="14">
    <location>
        <begin position="73"/>
        <end position="170"/>
    </location>
</feature>
<dbReference type="InterPro" id="IPR015919">
    <property type="entry name" value="Cadherin-like_sf"/>
</dbReference>
<dbReference type="PANTHER" id="PTHR24026:SF136">
    <property type="entry name" value="PROTOCADHERIN-23"/>
    <property type="match status" value="1"/>
</dbReference>
<dbReference type="InterPro" id="IPR002126">
    <property type="entry name" value="Cadherin-like_dom"/>
</dbReference>
<dbReference type="FunFam" id="2.60.40.60:FF:000101">
    <property type="entry name" value="FAT atypical cadherin 4"/>
    <property type="match status" value="1"/>
</dbReference>
<dbReference type="SMART" id="SM00112">
    <property type="entry name" value="CA"/>
    <property type="match status" value="7"/>
</dbReference>
<keyword evidence="8" id="KW-1133">Transmembrane helix</keyword>
<reference evidence="15" key="2">
    <citation type="submission" date="2021-09" db="EMBL/GenBank/DDBJ databases">
        <authorList>
            <person name="Jia N."/>
            <person name="Wang J."/>
            <person name="Shi W."/>
            <person name="Du L."/>
            <person name="Sun Y."/>
            <person name="Zhan W."/>
            <person name="Jiang J."/>
            <person name="Wang Q."/>
            <person name="Zhang B."/>
            <person name="Ji P."/>
            <person name="Sakyi L.B."/>
            <person name="Cui X."/>
            <person name="Yuan T."/>
            <person name="Jiang B."/>
            <person name="Yang W."/>
            <person name="Lam T.T.-Y."/>
            <person name="Chang Q."/>
            <person name="Ding S."/>
            <person name="Wang X."/>
            <person name="Zhu J."/>
            <person name="Ruan X."/>
            <person name="Zhao L."/>
            <person name="Wei J."/>
            <person name="Que T."/>
            <person name="Du C."/>
            <person name="Cheng J."/>
            <person name="Dai P."/>
            <person name="Han X."/>
            <person name="Huang E."/>
            <person name="Gao Y."/>
            <person name="Liu J."/>
            <person name="Shao H."/>
            <person name="Ye R."/>
            <person name="Li L."/>
            <person name="Wei W."/>
            <person name="Wang X."/>
            <person name="Wang C."/>
            <person name="Huo Q."/>
            <person name="Li W."/>
            <person name="Guo W."/>
            <person name="Chen H."/>
            <person name="Chen S."/>
            <person name="Zhou L."/>
            <person name="Zhou L."/>
            <person name="Ni X."/>
            <person name="Tian J."/>
            <person name="Zhou Y."/>
            <person name="Sheng Y."/>
            <person name="Liu T."/>
            <person name="Pan Y."/>
            <person name="Xia L."/>
            <person name="Li J."/>
            <person name="Zhao F."/>
            <person name="Cao W."/>
        </authorList>
    </citation>
    <scope>NUCLEOTIDE SEQUENCE</scope>
    <source>
        <strain evidence="15">Rmic-2018</strain>
        <tissue evidence="15">Larvae</tissue>
    </source>
</reference>
<keyword evidence="6 12" id="KW-0106">Calcium</keyword>
<evidence type="ECO:0000256" key="7">
    <source>
        <dbReference type="ARBA" id="ARBA00022889"/>
    </source>
</evidence>
<dbReference type="GO" id="GO:0005886">
    <property type="term" value="C:plasma membrane"/>
    <property type="evidence" value="ECO:0007669"/>
    <property type="project" value="InterPro"/>
</dbReference>
<dbReference type="GO" id="GO:0008104">
    <property type="term" value="P:intracellular protein localization"/>
    <property type="evidence" value="ECO:0007669"/>
    <property type="project" value="UniProtKB-ARBA"/>
</dbReference>
<feature type="domain" description="Cadherin" evidence="14">
    <location>
        <begin position="484"/>
        <end position="592"/>
    </location>
</feature>
<dbReference type="AlphaFoldDB" id="A0A9J6F5X5"/>
<feature type="domain" description="Cadherin" evidence="14">
    <location>
        <begin position="697"/>
        <end position="801"/>
    </location>
</feature>
<dbReference type="GO" id="GO:0001736">
    <property type="term" value="P:establishment of planar polarity"/>
    <property type="evidence" value="ECO:0007669"/>
    <property type="project" value="UniProtKB-ARBA"/>
</dbReference>
<evidence type="ECO:0000256" key="11">
    <source>
        <dbReference type="ARBA" id="ARBA00023180"/>
    </source>
</evidence>
<evidence type="ECO:0000256" key="2">
    <source>
        <dbReference type="ARBA" id="ARBA00022536"/>
    </source>
</evidence>